<dbReference type="PROSITE" id="PS00676">
    <property type="entry name" value="SIGMA54_INTERACT_2"/>
    <property type="match status" value="1"/>
</dbReference>
<dbReference type="Gene3D" id="3.40.50.300">
    <property type="entry name" value="P-loop containing nucleotide triphosphate hydrolases"/>
    <property type="match status" value="1"/>
</dbReference>
<dbReference type="PROSITE" id="PS00688">
    <property type="entry name" value="SIGMA54_INTERACT_3"/>
    <property type="match status" value="1"/>
</dbReference>
<keyword evidence="3" id="KW-0805">Transcription regulation</keyword>
<name>A0ABT0PGH9_9GAMM</name>
<keyword evidence="1" id="KW-0547">Nucleotide-binding</keyword>
<keyword evidence="4" id="KW-0238">DNA-binding</keyword>
<evidence type="ECO:0000256" key="1">
    <source>
        <dbReference type="ARBA" id="ARBA00022741"/>
    </source>
</evidence>
<accession>A0ABT0PGH9</accession>
<dbReference type="PANTHER" id="PTHR32071">
    <property type="entry name" value="TRANSCRIPTIONAL REGULATORY PROTEIN"/>
    <property type="match status" value="1"/>
</dbReference>
<dbReference type="InterPro" id="IPR027417">
    <property type="entry name" value="P-loop_NTPase"/>
</dbReference>
<dbReference type="Pfam" id="PF00158">
    <property type="entry name" value="Sigma54_activat"/>
    <property type="match status" value="1"/>
</dbReference>
<dbReference type="RefSeq" id="WP_249699706.1">
    <property type="nucleotide sequence ID" value="NZ_JAMFLX010000013.1"/>
</dbReference>
<dbReference type="SMART" id="SM00382">
    <property type="entry name" value="AAA"/>
    <property type="match status" value="1"/>
</dbReference>
<evidence type="ECO:0000256" key="5">
    <source>
        <dbReference type="ARBA" id="ARBA00023163"/>
    </source>
</evidence>
<dbReference type="InterPro" id="IPR025662">
    <property type="entry name" value="Sigma_54_int_dom_ATP-bd_1"/>
</dbReference>
<dbReference type="Pfam" id="PF02954">
    <property type="entry name" value="HTH_8"/>
    <property type="match status" value="1"/>
</dbReference>
<dbReference type="InterPro" id="IPR009057">
    <property type="entry name" value="Homeodomain-like_sf"/>
</dbReference>
<feature type="domain" description="Sigma-54 factor interaction" evidence="6">
    <location>
        <begin position="275"/>
        <end position="505"/>
    </location>
</feature>
<dbReference type="InterPro" id="IPR002078">
    <property type="entry name" value="Sigma_54_int"/>
</dbReference>
<evidence type="ECO:0000313" key="7">
    <source>
        <dbReference type="EMBL" id="MCL6270482.1"/>
    </source>
</evidence>
<dbReference type="InterPro" id="IPR003593">
    <property type="entry name" value="AAA+_ATPase"/>
</dbReference>
<dbReference type="SUPFAM" id="SSF46689">
    <property type="entry name" value="Homeodomain-like"/>
    <property type="match status" value="1"/>
</dbReference>
<keyword evidence="5" id="KW-0804">Transcription</keyword>
<dbReference type="Gene3D" id="1.10.8.60">
    <property type="match status" value="1"/>
</dbReference>
<dbReference type="InterPro" id="IPR002197">
    <property type="entry name" value="HTH_Fis"/>
</dbReference>
<dbReference type="EMBL" id="JAMFLX010000013">
    <property type="protein sequence ID" value="MCL6270482.1"/>
    <property type="molecule type" value="Genomic_DNA"/>
</dbReference>
<reference evidence="7 8" key="1">
    <citation type="submission" date="2022-05" db="EMBL/GenBank/DDBJ databases">
        <authorList>
            <person name="Park J.-S."/>
        </authorList>
    </citation>
    <scope>NUCLEOTIDE SEQUENCE [LARGE SCALE GENOMIC DNA]</scope>
    <source>
        <strain evidence="7 8">2012CJ34-2</strain>
    </source>
</reference>
<dbReference type="Gene3D" id="1.10.10.60">
    <property type="entry name" value="Homeodomain-like"/>
    <property type="match status" value="1"/>
</dbReference>
<proteinExistence type="predicted"/>
<dbReference type="InterPro" id="IPR025943">
    <property type="entry name" value="Sigma_54_int_dom_ATP-bd_2"/>
</dbReference>
<evidence type="ECO:0000256" key="2">
    <source>
        <dbReference type="ARBA" id="ARBA00022840"/>
    </source>
</evidence>
<dbReference type="PANTHER" id="PTHR32071:SF117">
    <property type="entry name" value="PTS-DEPENDENT DIHYDROXYACETONE KINASE OPERON REGULATORY PROTEIN-RELATED"/>
    <property type="match status" value="1"/>
</dbReference>
<evidence type="ECO:0000256" key="4">
    <source>
        <dbReference type="ARBA" id="ARBA00023125"/>
    </source>
</evidence>
<dbReference type="Pfam" id="PF25601">
    <property type="entry name" value="AAA_lid_14"/>
    <property type="match status" value="1"/>
</dbReference>
<dbReference type="PROSITE" id="PS00675">
    <property type="entry name" value="SIGMA54_INTERACT_1"/>
    <property type="match status" value="1"/>
</dbReference>
<gene>
    <name evidence="7" type="ORF">M3P05_11170</name>
</gene>
<protein>
    <submittedName>
        <fullName evidence="7">Sigma 54-interacting transcriptional regulator</fullName>
    </submittedName>
</protein>
<dbReference type="PROSITE" id="PS50045">
    <property type="entry name" value="SIGMA54_INTERACT_4"/>
    <property type="match status" value="1"/>
</dbReference>
<keyword evidence="8" id="KW-1185">Reference proteome</keyword>
<dbReference type="SUPFAM" id="SSF52540">
    <property type="entry name" value="P-loop containing nucleoside triphosphate hydrolases"/>
    <property type="match status" value="1"/>
</dbReference>
<dbReference type="Proteomes" id="UP001203338">
    <property type="component" value="Unassembled WGS sequence"/>
</dbReference>
<evidence type="ECO:0000256" key="3">
    <source>
        <dbReference type="ARBA" id="ARBA00023015"/>
    </source>
</evidence>
<dbReference type="InterPro" id="IPR058031">
    <property type="entry name" value="AAA_lid_NorR"/>
</dbReference>
<dbReference type="InterPro" id="IPR025944">
    <property type="entry name" value="Sigma_54_int_dom_CS"/>
</dbReference>
<keyword evidence="2" id="KW-0067">ATP-binding</keyword>
<evidence type="ECO:0000313" key="8">
    <source>
        <dbReference type="Proteomes" id="UP001203338"/>
    </source>
</evidence>
<evidence type="ECO:0000259" key="6">
    <source>
        <dbReference type="PROSITE" id="PS50045"/>
    </source>
</evidence>
<sequence length="623" mass="69862">MSEKSASSVLLSVQSTVIRCAQVLAKIMKLDVEIIDAAMNRVAVTGLCNHLPNISERKTAVFCSVLKTRQASLIRNAGFDPSCQKCPSAGSTCHKTAQLALPLMVKGECVGVVNLVCFTEEQRQHLLQNYRSFKDYTENTVQLYITRTLEEGSTSKPQVISPSSIPDFLSRFADDMQQGVLLFSDAGELAYINTAACRQLELADERMHNVRITVRPFGLSNSTGREEIHYVLTIDGRERIMPAVQSVVGDYRALMLNMACEYQSKPIDAPESSEIIGNSAPIQLLRKQVRRVADSPSSVMIRGESGTGKEVFARAVHAASRRADKLFIAINCAAIPEQLLESELFGYVKGAFTGANSKGSEGLIRQADGGTLFLDEIGDMTLHLQAKLLRVLDRREVTPVGSSAVIPVDVRIISATHRDFDKLIGDGEFREDLFYRLNVIPLELPPLRKREGDIDLLIEYFLARHSKALARHRPALQPDTMECLRRWRWPGNIRELANMIEYLVNVADPTLPVSPNLLPKKMRLAKQEISFEIETEKETESKSISILDKPVPFENTRCLNIESMEKELIQQALTNFSTYHDCKQRAAHALGIGIATLYRKIKKYELEDCTTWQQMRNRYQLSK</sequence>
<dbReference type="CDD" id="cd00009">
    <property type="entry name" value="AAA"/>
    <property type="match status" value="1"/>
</dbReference>
<comment type="caution">
    <text evidence="7">The sequence shown here is derived from an EMBL/GenBank/DDBJ whole genome shotgun (WGS) entry which is preliminary data.</text>
</comment>
<organism evidence="7 8">
    <name type="scientific">Parendozoicomonas callyspongiae</name>
    <dbReference type="NCBI Taxonomy" id="2942213"/>
    <lineage>
        <taxon>Bacteria</taxon>
        <taxon>Pseudomonadati</taxon>
        <taxon>Pseudomonadota</taxon>
        <taxon>Gammaproteobacteria</taxon>
        <taxon>Oceanospirillales</taxon>
        <taxon>Endozoicomonadaceae</taxon>
        <taxon>Parendozoicomonas</taxon>
    </lineage>
</organism>